<name>A0A511N8Z2_DEIC1</name>
<dbReference type="Gene3D" id="1.10.3300.10">
    <property type="entry name" value="Jann2411-like domain"/>
    <property type="match status" value="1"/>
</dbReference>
<dbReference type="Pfam" id="PF07336">
    <property type="entry name" value="ABATE"/>
    <property type="match status" value="1"/>
</dbReference>
<dbReference type="RefSeq" id="WP_146889667.1">
    <property type="nucleotide sequence ID" value="NZ_BJXB01000032.1"/>
</dbReference>
<comment type="caution">
    <text evidence="2">The sequence shown here is derived from an EMBL/GenBank/DDBJ whole genome shotgun (WGS) entry which is preliminary data.</text>
</comment>
<proteinExistence type="predicted"/>
<dbReference type="AlphaFoldDB" id="A0A511N8Z2"/>
<dbReference type="PANTHER" id="PTHR35525">
    <property type="entry name" value="BLL6575 PROTEIN"/>
    <property type="match status" value="1"/>
</dbReference>
<feature type="domain" description="Zinc finger CGNR" evidence="1">
    <location>
        <begin position="131"/>
        <end position="173"/>
    </location>
</feature>
<keyword evidence="3" id="KW-1185">Reference proteome</keyword>
<dbReference type="Pfam" id="PF11706">
    <property type="entry name" value="zf-CGNR"/>
    <property type="match status" value="1"/>
</dbReference>
<dbReference type="EMBL" id="BJXB01000032">
    <property type="protein sequence ID" value="GEM49323.1"/>
    <property type="molecule type" value="Genomic_DNA"/>
</dbReference>
<accession>A0A511N8Z2</accession>
<gene>
    <name evidence="2" type="ORF">DC3_49580</name>
</gene>
<dbReference type="InterPro" id="IPR010852">
    <property type="entry name" value="ABATE"/>
</dbReference>
<evidence type="ECO:0000259" key="1">
    <source>
        <dbReference type="Pfam" id="PF11706"/>
    </source>
</evidence>
<protein>
    <recommendedName>
        <fullName evidence="1">Zinc finger CGNR domain-containing protein</fullName>
    </recommendedName>
</protein>
<dbReference type="PANTHER" id="PTHR35525:SF3">
    <property type="entry name" value="BLL6575 PROTEIN"/>
    <property type="match status" value="1"/>
</dbReference>
<dbReference type="Proteomes" id="UP000321306">
    <property type="component" value="Unassembled WGS sequence"/>
</dbReference>
<dbReference type="InterPro" id="IPR021005">
    <property type="entry name" value="Znf_CGNR"/>
</dbReference>
<organism evidence="2 3">
    <name type="scientific">Deinococcus cellulosilyticus (strain DSM 18568 / NBRC 106333 / KACC 11606 / 5516J-15)</name>
    <dbReference type="NCBI Taxonomy" id="1223518"/>
    <lineage>
        <taxon>Bacteria</taxon>
        <taxon>Thermotogati</taxon>
        <taxon>Deinococcota</taxon>
        <taxon>Deinococci</taxon>
        <taxon>Deinococcales</taxon>
        <taxon>Deinococcaceae</taxon>
        <taxon>Deinococcus</taxon>
    </lineage>
</organism>
<reference evidence="2 3" key="1">
    <citation type="submission" date="2019-07" db="EMBL/GenBank/DDBJ databases">
        <title>Whole genome shotgun sequence of Deinococcus cellulosilyticus NBRC 106333.</title>
        <authorList>
            <person name="Hosoyama A."/>
            <person name="Uohara A."/>
            <person name="Ohji S."/>
            <person name="Ichikawa N."/>
        </authorList>
    </citation>
    <scope>NUCLEOTIDE SEQUENCE [LARGE SCALE GENOMIC DNA]</scope>
    <source>
        <strain evidence="2 3">NBRC 106333</strain>
    </source>
</reference>
<dbReference type="OrthoDB" id="123307at2"/>
<sequence>MTLLRPVTSEPLSLDLVNCEFMSSGVRQDQLADLEGTLSWLADHGLKVAEQDLQAVRSNLIATRSALRTLLRDPENPVAYLALSQVLARGHLRTALDPTGVSEQVVVDAAWKPAWLAAQNYTELLRESPERIKACSNHQCILHFFDTSKNNSRRWCSMATCGNRAKATRFVQKQRRSGEPHG</sequence>
<dbReference type="SUPFAM" id="SSF160904">
    <property type="entry name" value="Jann2411-like"/>
    <property type="match status" value="1"/>
</dbReference>
<evidence type="ECO:0000313" key="2">
    <source>
        <dbReference type="EMBL" id="GEM49323.1"/>
    </source>
</evidence>
<evidence type="ECO:0000313" key="3">
    <source>
        <dbReference type="Proteomes" id="UP000321306"/>
    </source>
</evidence>
<dbReference type="InterPro" id="IPR023286">
    <property type="entry name" value="ABATE_dom_sf"/>
</dbReference>